<dbReference type="Proteomes" id="UP000319732">
    <property type="component" value="Unassembled WGS sequence"/>
</dbReference>
<evidence type="ECO:0000313" key="2">
    <source>
        <dbReference type="EMBL" id="TQV81225.1"/>
    </source>
</evidence>
<name>A0A545TVH8_9GAMM</name>
<dbReference type="OrthoDB" id="7056781at2"/>
<proteinExistence type="predicted"/>
<evidence type="ECO:0000256" key="1">
    <source>
        <dbReference type="SAM" id="Coils"/>
    </source>
</evidence>
<keyword evidence="1" id="KW-0175">Coiled coil</keyword>
<dbReference type="EMBL" id="VHSG01000008">
    <property type="protein sequence ID" value="TQV81225.1"/>
    <property type="molecule type" value="Genomic_DNA"/>
</dbReference>
<comment type="caution">
    <text evidence="2">The sequence shown here is derived from an EMBL/GenBank/DDBJ whole genome shotgun (WGS) entry which is preliminary data.</text>
</comment>
<protein>
    <submittedName>
        <fullName evidence="2">Uncharacterized protein</fullName>
    </submittedName>
</protein>
<keyword evidence="3" id="KW-1185">Reference proteome</keyword>
<reference evidence="2 3" key="1">
    <citation type="submission" date="2019-06" db="EMBL/GenBank/DDBJ databases">
        <title>Whole genome sequence for Cellvibrionaceae sp. R142.</title>
        <authorList>
            <person name="Wang G."/>
        </authorList>
    </citation>
    <scope>NUCLEOTIDE SEQUENCE [LARGE SCALE GENOMIC DNA]</scope>
    <source>
        <strain evidence="2 3">R142</strain>
    </source>
</reference>
<sequence length="370" mass="42342">MAIFDKEKLQIIWEEEGADLSKASLSKNLSAVDYDSEGKYFYITVDKVLFSNPAAIIKSVLDAHGYVSNLENILSCLDSFVFSIRARVPDKEEPQSQPARVNEYLPCIRFELPQTNKVGHVLQSFYDEIAKYEATLTDPKKAFWSTDGGDKESDRALKKEIRRLEADNKALQEQVTALTQRLIAEQKSLSRASRALDSQQNLPENTKICRVEQVDLKRRIIKVKAFRKLIDVPTHMLDRVPEFQARCLIMFDDDEQVPLGVLFFDNEELDSIEKRTAELLYVEGDSFKARDSLRNEFQIKAVNELEADSIKSLRRGMKVLISIADDYVVRFSVLNSANANHFTRTLQEQFTVYEIGRNQLIDVNDDATDP</sequence>
<organism evidence="2 3">
    <name type="scientific">Exilibacterium tricleocarpae</name>
    <dbReference type="NCBI Taxonomy" id="2591008"/>
    <lineage>
        <taxon>Bacteria</taxon>
        <taxon>Pseudomonadati</taxon>
        <taxon>Pseudomonadota</taxon>
        <taxon>Gammaproteobacteria</taxon>
        <taxon>Cellvibrionales</taxon>
        <taxon>Cellvibrionaceae</taxon>
        <taxon>Exilibacterium</taxon>
    </lineage>
</organism>
<dbReference type="RefSeq" id="WP_142903886.1">
    <property type="nucleotide sequence ID" value="NZ_ML660091.1"/>
</dbReference>
<feature type="coiled-coil region" evidence="1">
    <location>
        <begin position="154"/>
        <end position="188"/>
    </location>
</feature>
<dbReference type="AlphaFoldDB" id="A0A545TVH8"/>
<gene>
    <name evidence="2" type="ORF">FKG94_08970</name>
</gene>
<evidence type="ECO:0000313" key="3">
    <source>
        <dbReference type="Proteomes" id="UP000319732"/>
    </source>
</evidence>
<accession>A0A545TVH8</accession>